<name>A0ABC8YLQ2_9POAL</name>
<dbReference type="Proteomes" id="UP001497457">
    <property type="component" value="Chromosome 16b"/>
</dbReference>
<dbReference type="AlphaFoldDB" id="A0ABC8YLQ2"/>
<dbReference type="PANTHER" id="PTHR31589">
    <property type="entry name" value="PROTEIN, PUTATIVE (DUF239)-RELATED-RELATED"/>
    <property type="match status" value="1"/>
</dbReference>
<feature type="signal peptide" evidence="1">
    <location>
        <begin position="1"/>
        <end position="25"/>
    </location>
</feature>
<dbReference type="Gene3D" id="3.90.1320.10">
    <property type="entry name" value="Outer-capsid protein sigma 3, large lobe"/>
    <property type="match status" value="1"/>
</dbReference>
<organism evidence="3 4">
    <name type="scientific">Urochloa decumbens</name>
    <dbReference type="NCBI Taxonomy" id="240449"/>
    <lineage>
        <taxon>Eukaryota</taxon>
        <taxon>Viridiplantae</taxon>
        <taxon>Streptophyta</taxon>
        <taxon>Embryophyta</taxon>
        <taxon>Tracheophyta</taxon>
        <taxon>Spermatophyta</taxon>
        <taxon>Magnoliopsida</taxon>
        <taxon>Liliopsida</taxon>
        <taxon>Poales</taxon>
        <taxon>Poaceae</taxon>
        <taxon>PACMAD clade</taxon>
        <taxon>Panicoideae</taxon>
        <taxon>Panicodae</taxon>
        <taxon>Paniceae</taxon>
        <taxon>Melinidinae</taxon>
        <taxon>Urochloa</taxon>
    </lineage>
</organism>
<proteinExistence type="predicted"/>
<sequence length="318" mass="34400">MKMDRYAASVLTFLCLQSLCFLTGASLPMKNLVSTAGLIGQIRNPIPEGGEAGTNDFTFPRPIMANSVAGMTNRSDQVFGIYARISAWGHEHTKSDAYSAAVIQVSNDQGGEYNAIRAGLHTHPSLYKDNKLHMFAQWTKDRDWNTGCYNADCPGFVPFNDGFTGIAKPGMVIEELSSYGQTDSSVILQIVKDERPGIGGDWWLYRVSGPVRFPLGYWPASLFTSMSRHATEAAWYGAAGFARRDDDRPAMGSGHGPGEGPTRSAYFADISLMDNMAYPVDPSPAGVLPVVDDGCYQLAMDPAGGNTFFYGGPVGRSC</sequence>
<keyword evidence="1" id="KW-0732">Signal</keyword>
<dbReference type="PANTHER" id="PTHR31589:SF104">
    <property type="entry name" value="OS07G0422700 PROTEIN"/>
    <property type="match status" value="1"/>
</dbReference>
<evidence type="ECO:0000313" key="3">
    <source>
        <dbReference type="EMBL" id="CAL4943152.1"/>
    </source>
</evidence>
<dbReference type="PROSITE" id="PS52045">
    <property type="entry name" value="NEPROSIN_PEP_CD"/>
    <property type="match status" value="1"/>
</dbReference>
<dbReference type="InterPro" id="IPR053168">
    <property type="entry name" value="Glutamic_endopeptidase"/>
</dbReference>
<feature type="chain" id="PRO_5044784477" description="Neprosin PEP catalytic domain-containing protein" evidence="1">
    <location>
        <begin position="26"/>
        <end position="318"/>
    </location>
</feature>
<keyword evidence="4" id="KW-1185">Reference proteome</keyword>
<evidence type="ECO:0000256" key="1">
    <source>
        <dbReference type="SAM" id="SignalP"/>
    </source>
</evidence>
<gene>
    <name evidence="3" type="ORF">URODEC1_LOCUS33976</name>
</gene>
<dbReference type="EMBL" id="OZ075126">
    <property type="protein sequence ID" value="CAL4943152.1"/>
    <property type="molecule type" value="Genomic_DNA"/>
</dbReference>
<accession>A0ABC8YLQ2</accession>
<evidence type="ECO:0000259" key="2">
    <source>
        <dbReference type="PROSITE" id="PS52045"/>
    </source>
</evidence>
<reference evidence="3 4" key="2">
    <citation type="submission" date="2024-10" db="EMBL/GenBank/DDBJ databases">
        <authorList>
            <person name="Ryan C."/>
        </authorList>
    </citation>
    <scope>NUCLEOTIDE SEQUENCE [LARGE SCALE GENOMIC DNA]</scope>
</reference>
<dbReference type="Pfam" id="PF03080">
    <property type="entry name" value="Neprosin"/>
    <property type="match status" value="1"/>
</dbReference>
<protein>
    <recommendedName>
        <fullName evidence="2">Neprosin PEP catalytic domain-containing protein</fullName>
    </recommendedName>
</protein>
<dbReference type="InterPro" id="IPR004314">
    <property type="entry name" value="Neprosin"/>
</dbReference>
<feature type="domain" description="Neprosin PEP catalytic" evidence="2">
    <location>
        <begin position="58"/>
        <end position="318"/>
    </location>
</feature>
<evidence type="ECO:0000313" key="4">
    <source>
        <dbReference type="Proteomes" id="UP001497457"/>
    </source>
</evidence>
<reference evidence="4" key="1">
    <citation type="submission" date="2024-06" db="EMBL/GenBank/DDBJ databases">
        <authorList>
            <person name="Ryan C."/>
        </authorList>
    </citation>
    <scope>NUCLEOTIDE SEQUENCE [LARGE SCALE GENOMIC DNA]</scope>
</reference>